<proteinExistence type="predicted"/>
<protein>
    <submittedName>
        <fullName evidence="3">Uncharacterized protein</fullName>
    </submittedName>
</protein>
<evidence type="ECO:0000256" key="2">
    <source>
        <dbReference type="SAM" id="SignalP"/>
    </source>
</evidence>
<sequence>MVAFFTPALLFLASAVMVQGQTATPSVVTFISITPTPTNEGIFSIQTIVPGMSSSPCYEVCIMEPCGSTLSEGSIGIPLGETPIVTLLPSTITNPLLSTSILPSGSAASASSSASGSISTGPQVSRPGSQPPQQSTGAAPSMHGDGAPLKLALAVSGLSLMGAALIFF</sequence>
<keyword evidence="4" id="KW-1185">Reference proteome</keyword>
<gene>
    <name evidence="3" type="ORF">EK21DRAFT_58717</name>
</gene>
<evidence type="ECO:0000313" key="4">
    <source>
        <dbReference type="Proteomes" id="UP000799777"/>
    </source>
</evidence>
<feature type="chain" id="PRO_5040446321" evidence="2">
    <location>
        <begin position="21"/>
        <end position="168"/>
    </location>
</feature>
<feature type="signal peptide" evidence="2">
    <location>
        <begin position="1"/>
        <end position="20"/>
    </location>
</feature>
<comment type="caution">
    <text evidence="3">The sequence shown here is derived from an EMBL/GenBank/DDBJ whole genome shotgun (WGS) entry which is preliminary data.</text>
</comment>
<keyword evidence="2" id="KW-0732">Signal</keyword>
<reference evidence="3" key="1">
    <citation type="journal article" date="2020" name="Stud. Mycol.">
        <title>101 Dothideomycetes genomes: a test case for predicting lifestyles and emergence of pathogens.</title>
        <authorList>
            <person name="Haridas S."/>
            <person name="Albert R."/>
            <person name="Binder M."/>
            <person name="Bloem J."/>
            <person name="Labutti K."/>
            <person name="Salamov A."/>
            <person name="Andreopoulos B."/>
            <person name="Baker S."/>
            <person name="Barry K."/>
            <person name="Bills G."/>
            <person name="Bluhm B."/>
            <person name="Cannon C."/>
            <person name="Castanera R."/>
            <person name="Culley D."/>
            <person name="Daum C."/>
            <person name="Ezra D."/>
            <person name="Gonzalez J."/>
            <person name="Henrissat B."/>
            <person name="Kuo A."/>
            <person name="Liang C."/>
            <person name="Lipzen A."/>
            <person name="Lutzoni F."/>
            <person name="Magnuson J."/>
            <person name="Mondo S."/>
            <person name="Nolan M."/>
            <person name="Ohm R."/>
            <person name="Pangilinan J."/>
            <person name="Park H.-J."/>
            <person name="Ramirez L."/>
            <person name="Alfaro M."/>
            <person name="Sun H."/>
            <person name="Tritt A."/>
            <person name="Yoshinaga Y."/>
            <person name="Zwiers L.-H."/>
            <person name="Turgeon B."/>
            <person name="Goodwin S."/>
            <person name="Spatafora J."/>
            <person name="Crous P."/>
            <person name="Grigoriev I."/>
        </authorList>
    </citation>
    <scope>NUCLEOTIDE SEQUENCE</scope>
    <source>
        <strain evidence="3">CBS 110217</strain>
    </source>
</reference>
<evidence type="ECO:0000256" key="1">
    <source>
        <dbReference type="SAM" id="MobiDB-lite"/>
    </source>
</evidence>
<feature type="region of interest" description="Disordered" evidence="1">
    <location>
        <begin position="112"/>
        <end position="143"/>
    </location>
</feature>
<name>A0A9P4HI76_9PLEO</name>
<organism evidence="3 4">
    <name type="scientific">Setomelanomma holmii</name>
    <dbReference type="NCBI Taxonomy" id="210430"/>
    <lineage>
        <taxon>Eukaryota</taxon>
        <taxon>Fungi</taxon>
        <taxon>Dikarya</taxon>
        <taxon>Ascomycota</taxon>
        <taxon>Pezizomycotina</taxon>
        <taxon>Dothideomycetes</taxon>
        <taxon>Pleosporomycetidae</taxon>
        <taxon>Pleosporales</taxon>
        <taxon>Pleosporineae</taxon>
        <taxon>Phaeosphaeriaceae</taxon>
        <taxon>Setomelanomma</taxon>
    </lineage>
</organism>
<evidence type="ECO:0000313" key="3">
    <source>
        <dbReference type="EMBL" id="KAF2033486.1"/>
    </source>
</evidence>
<dbReference type="Proteomes" id="UP000799777">
    <property type="component" value="Unassembled WGS sequence"/>
</dbReference>
<accession>A0A9P4HI76</accession>
<feature type="compositionally biased region" description="Polar residues" evidence="1">
    <location>
        <begin position="118"/>
        <end position="138"/>
    </location>
</feature>
<dbReference type="EMBL" id="ML978166">
    <property type="protein sequence ID" value="KAF2033486.1"/>
    <property type="molecule type" value="Genomic_DNA"/>
</dbReference>
<dbReference type="AlphaFoldDB" id="A0A9P4HI76"/>
<dbReference type="OrthoDB" id="3691291at2759"/>